<dbReference type="AlphaFoldDB" id="A0A8H3GJL9"/>
<comment type="caution">
    <text evidence="2">The sequence shown here is derived from an EMBL/GenBank/DDBJ whole genome shotgun (WGS) entry which is preliminary data.</text>
</comment>
<feature type="compositionally biased region" description="Low complexity" evidence="1">
    <location>
        <begin position="16"/>
        <end position="28"/>
    </location>
</feature>
<dbReference type="Proteomes" id="UP000663853">
    <property type="component" value="Unassembled WGS sequence"/>
</dbReference>
<evidence type="ECO:0000256" key="1">
    <source>
        <dbReference type="SAM" id="MobiDB-lite"/>
    </source>
</evidence>
<gene>
    <name evidence="2" type="ORF">RDB_LOCUS52672</name>
</gene>
<accession>A0A8H3GJL9</accession>
<reference evidence="2" key="1">
    <citation type="submission" date="2021-01" db="EMBL/GenBank/DDBJ databases">
        <authorList>
            <person name="Kaushik A."/>
        </authorList>
    </citation>
    <scope>NUCLEOTIDE SEQUENCE</scope>
    <source>
        <strain evidence="2">AG6-10EEA</strain>
    </source>
</reference>
<name>A0A8H3GJL9_9AGAM</name>
<feature type="region of interest" description="Disordered" evidence="1">
    <location>
        <begin position="225"/>
        <end position="250"/>
    </location>
</feature>
<organism evidence="2 3">
    <name type="scientific">Rhizoctonia solani</name>
    <dbReference type="NCBI Taxonomy" id="456999"/>
    <lineage>
        <taxon>Eukaryota</taxon>
        <taxon>Fungi</taxon>
        <taxon>Dikarya</taxon>
        <taxon>Basidiomycota</taxon>
        <taxon>Agaricomycotina</taxon>
        <taxon>Agaricomycetes</taxon>
        <taxon>Cantharellales</taxon>
        <taxon>Ceratobasidiaceae</taxon>
        <taxon>Rhizoctonia</taxon>
    </lineage>
</organism>
<sequence>MTRNQHPHRRAPPPESQTQTFQPSSFSSDMSLPGLDRLGRATNVLTVADLSLRYGAQVVRNVAPVRRVVFSDDESRQLMDVIRQCIKKADDLLVQDNGLSSAEVSQCRVKLSGYHLSLANEESLLNSTHDPRIEQFRRTENLSTNFDRQEQRKRLELLSGCTERFYVEVLSRSQTARAKHAAALKCPRFEDEDEVPVMNSPNVIDKLTSWVWTKLSLGVTTPADIEANSATDTPRSDSDELATNPPQEPLELSVDAVEVDVQMLEGSSNGKIPCRVSMTFELPGVSYVIQDPQIKTLEDARAFCSPQSAMAMRAVGMVLVNGKILPRGSHKIAYNSLSGTYDIPEERMMGPEID</sequence>
<feature type="region of interest" description="Disordered" evidence="1">
    <location>
        <begin position="1"/>
        <end position="28"/>
    </location>
</feature>
<dbReference type="EMBL" id="CAJMXA010001180">
    <property type="protein sequence ID" value="CAE6454033.1"/>
    <property type="molecule type" value="Genomic_DNA"/>
</dbReference>
<evidence type="ECO:0000313" key="2">
    <source>
        <dbReference type="EMBL" id="CAE6454033.1"/>
    </source>
</evidence>
<protein>
    <submittedName>
        <fullName evidence="2">Uncharacterized protein</fullName>
    </submittedName>
</protein>
<evidence type="ECO:0000313" key="3">
    <source>
        <dbReference type="Proteomes" id="UP000663853"/>
    </source>
</evidence>
<proteinExistence type="predicted"/>
<feature type="compositionally biased region" description="Basic residues" evidence="1">
    <location>
        <begin position="1"/>
        <end position="11"/>
    </location>
</feature>